<reference evidence="1" key="1">
    <citation type="submission" date="2020-10" db="EMBL/GenBank/DDBJ databases">
        <authorList>
            <person name="Kikuchi T."/>
        </authorList>
    </citation>
    <scope>NUCLEOTIDE SEQUENCE</scope>
    <source>
        <strain evidence="1">NKZ352</strain>
    </source>
</reference>
<comment type="caution">
    <text evidence="1">The sequence shown here is derived from an EMBL/GenBank/DDBJ whole genome shotgun (WGS) entry which is preliminary data.</text>
</comment>
<evidence type="ECO:0000313" key="2">
    <source>
        <dbReference type="Proteomes" id="UP000835052"/>
    </source>
</evidence>
<organism evidence="1 2">
    <name type="scientific">Caenorhabditis auriculariae</name>
    <dbReference type="NCBI Taxonomy" id="2777116"/>
    <lineage>
        <taxon>Eukaryota</taxon>
        <taxon>Metazoa</taxon>
        <taxon>Ecdysozoa</taxon>
        <taxon>Nematoda</taxon>
        <taxon>Chromadorea</taxon>
        <taxon>Rhabditida</taxon>
        <taxon>Rhabditina</taxon>
        <taxon>Rhabditomorpha</taxon>
        <taxon>Rhabditoidea</taxon>
        <taxon>Rhabditidae</taxon>
        <taxon>Peloderinae</taxon>
        <taxon>Caenorhabditis</taxon>
    </lineage>
</organism>
<accession>A0A8S1GRL2</accession>
<dbReference type="AlphaFoldDB" id="A0A8S1GRL2"/>
<proteinExistence type="predicted"/>
<evidence type="ECO:0000313" key="1">
    <source>
        <dbReference type="EMBL" id="CAD6185293.1"/>
    </source>
</evidence>
<protein>
    <submittedName>
        <fullName evidence="1">Uncharacterized protein</fullName>
    </submittedName>
</protein>
<dbReference type="Proteomes" id="UP000835052">
    <property type="component" value="Unassembled WGS sequence"/>
</dbReference>
<name>A0A8S1GRL2_9PELO</name>
<sequence length="316" mass="35727">MRNFRRWHNIFLVHLLESKKCAFMRNDVALNDGIVMDDLRVGDIVKVDMIKKGNSNDVLKQLEVTRLCEVEPRCFEHIKGNKIMGSVDKTVTGDGYELKNDAIGVISDPHKSCSSFPEGRHEVTIFLPPLNFYNNHLNSTTAFCDAFPFLVDHRAIEINPFVSQNELIRCEGIVVHQRNLFNDPMLFIFTKGCSPYTDILAILPENTGFRLGTFVSFMMLKADYEKRATKKKLQTDFSTIRQIDPPGGITSDVGAFDDIVRITIKDFSTTESTGPYTHEWIGNFDDPNRKTCSKPLESVDGVNCIPLFSSKSLADC</sequence>
<keyword evidence="2" id="KW-1185">Reference proteome</keyword>
<dbReference type="EMBL" id="CAJGYM010000002">
    <property type="protein sequence ID" value="CAD6185293.1"/>
    <property type="molecule type" value="Genomic_DNA"/>
</dbReference>
<gene>
    <name evidence="1" type="ORF">CAUJ_LOCUS1212</name>
</gene>